<evidence type="ECO:0000313" key="3">
    <source>
        <dbReference type="Proteomes" id="UP001303889"/>
    </source>
</evidence>
<reference evidence="2" key="2">
    <citation type="submission" date="2023-05" db="EMBL/GenBank/DDBJ databases">
        <authorList>
            <consortium name="Lawrence Berkeley National Laboratory"/>
            <person name="Steindorff A."/>
            <person name="Hensen N."/>
            <person name="Bonometti L."/>
            <person name="Westerberg I."/>
            <person name="Brannstrom I.O."/>
            <person name="Guillou S."/>
            <person name="Cros-Aarteil S."/>
            <person name="Calhoun S."/>
            <person name="Haridas S."/>
            <person name="Kuo A."/>
            <person name="Mondo S."/>
            <person name="Pangilinan J."/>
            <person name="Riley R."/>
            <person name="Labutti K."/>
            <person name="Andreopoulos B."/>
            <person name="Lipzen A."/>
            <person name="Chen C."/>
            <person name="Yanf M."/>
            <person name="Daum C."/>
            <person name="Ng V."/>
            <person name="Clum A."/>
            <person name="Ohm R."/>
            <person name="Martin F."/>
            <person name="Silar P."/>
            <person name="Natvig D."/>
            <person name="Lalanne C."/>
            <person name="Gautier V."/>
            <person name="Ament-Velasquez S.L."/>
            <person name="Kruys A."/>
            <person name="Hutchinson M.I."/>
            <person name="Powell A.J."/>
            <person name="Barry K."/>
            <person name="Miller A.N."/>
            <person name="Grigoriev I.V."/>
            <person name="Debuchy R."/>
            <person name="Gladieux P."/>
            <person name="Thoren M.H."/>
            <person name="Johannesson H."/>
        </authorList>
    </citation>
    <scope>NUCLEOTIDE SEQUENCE</scope>
    <source>
        <strain evidence="2">CBS 103.79</strain>
    </source>
</reference>
<feature type="region of interest" description="Disordered" evidence="1">
    <location>
        <begin position="500"/>
        <end position="602"/>
    </location>
</feature>
<gene>
    <name evidence="2" type="ORF">C8A05DRAFT_16878</name>
</gene>
<proteinExistence type="predicted"/>
<feature type="compositionally biased region" description="Polar residues" evidence="1">
    <location>
        <begin position="118"/>
        <end position="136"/>
    </location>
</feature>
<feature type="compositionally biased region" description="Low complexity" evidence="1">
    <location>
        <begin position="766"/>
        <end position="776"/>
    </location>
</feature>
<feature type="compositionally biased region" description="Low complexity" evidence="1">
    <location>
        <begin position="42"/>
        <end position="51"/>
    </location>
</feature>
<comment type="caution">
    <text evidence="2">The sequence shown here is derived from an EMBL/GenBank/DDBJ whole genome shotgun (WGS) entry which is preliminary data.</text>
</comment>
<dbReference type="Proteomes" id="UP001303889">
    <property type="component" value="Unassembled WGS sequence"/>
</dbReference>
<feature type="region of interest" description="Disordered" evidence="1">
    <location>
        <begin position="739"/>
        <end position="800"/>
    </location>
</feature>
<dbReference type="AlphaFoldDB" id="A0AAN6MJ73"/>
<evidence type="ECO:0000256" key="1">
    <source>
        <dbReference type="SAM" id="MobiDB-lite"/>
    </source>
</evidence>
<reference evidence="2" key="1">
    <citation type="journal article" date="2023" name="Mol. Phylogenet. Evol.">
        <title>Genome-scale phylogeny and comparative genomics of the fungal order Sordariales.</title>
        <authorList>
            <person name="Hensen N."/>
            <person name="Bonometti L."/>
            <person name="Westerberg I."/>
            <person name="Brannstrom I.O."/>
            <person name="Guillou S."/>
            <person name="Cros-Aarteil S."/>
            <person name="Calhoun S."/>
            <person name="Haridas S."/>
            <person name="Kuo A."/>
            <person name="Mondo S."/>
            <person name="Pangilinan J."/>
            <person name="Riley R."/>
            <person name="LaButti K."/>
            <person name="Andreopoulos B."/>
            <person name="Lipzen A."/>
            <person name="Chen C."/>
            <person name="Yan M."/>
            <person name="Daum C."/>
            <person name="Ng V."/>
            <person name="Clum A."/>
            <person name="Steindorff A."/>
            <person name="Ohm R.A."/>
            <person name="Martin F."/>
            <person name="Silar P."/>
            <person name="Natvig D.O."/>
            <person name="Lalanne C."/>
            <person name="Gautier V."/>
            <person name="Ament-Velasquez S.L."/>
            <person name="Kruys A."/>
            <person name="Hutchinson M.I."/>
            <person name="Powell A.J."/>
            <person name="Barry K."/>
            <person name="Miller A.N."/>
            <person name="Grigoriev I.V."/>
            <person name="Debuchy R."/>
            <person name="Gladieux P."/>
            <person name="Hiltunen Thoren M."/>
            <person name="Johannesson H."/>
        </authorList>
    </citation>
    <scope>NUCLEOTIDE SEQUENCE</scope>
    <source>
        <strain evidence="2">CBS 103.79</strain>
    </source>
</reference>
<feature type="compositionally biased region" description="Pro residues" evidence="1">
    <location>
        <begin position="777"/>
        <end position="789"/>
    </location>
</feature>
<feature type="compositionally biased region" description="Low complexity" evidence="1">
    <location>
        <begin position="569"/>
        <end position="584"/>
    </location>
</feature>
<organism evidence="2 3">
    <name type="scientific">Staphylotrichum tortipilum</name>
    <dbReference type="NCBI Taxonomy" id="2831512"/>
    <lineage>
        <taxon>Eukaryota</taxon>
        <taxon>Fungi</taxon>
        <taxon>Dikarya</taxon>
        <taxon>Ascomycota</taxon>
        <taxon>Pezizomycotina</taxon>
        <taxon>Sordariomycetes</taxon>
        <taxon>Sordariomycetidae</taxon>
        <taxon>Sordariales</taxon>
        <taxon>Chaetomiaceae</taxon>
        <taxon>Staphylotrichum</taxon>
    </lineage>
</organism>
<feature type="compositionally biased region" description="Basic residues" evidence="1">
    <location>
        <begin position="585"/>
        <end position="595"/>
    </location>
</feature>
<accession>A0AAN6MJ73</accession>
<sequence length="800" mass="85809">MSGRGRGRPAARSAQEPAAAGSSRRSARHQQPQNAGEEQLLKQEQPQEQEQQPPPEASMASAAVVYHDQVIDPAIAGPQDAGGMLPPPVPGSKGLHGQASGVPVARRGLRRADREPSMATSINSVPGTDALSSQPEPHSDTAPMLGAFVRGSSVASSRADDTPGRREARANLMTRMLPRLLDASDDLFSQLCAGQENPEVWEMERQGYKAAFDAYRSPFVLDASSPVVNAGFVADSMRLDRSSEDAARVFRIMSAANLTSLLDEITRIDHRDMLPLFQEWDSVFPDSFLGAPSDTIGNEMSGAIIEHILMIRTQLSIFTLEKLKADSPTPFHPLECVARIWCDGEVSGDMVHAFLSNNKDGLQLKPILDADSEAANMASDRSATRFDAICKMLPDQPVEPSDLDLSQINDAFPLDEFLANLRTMFVTECFARIRALIQQGHGAGFSALGPSGASSRADSQIRSQLETDAMAHSFGQTEAGVPHVSYNTSSLRMMKQLEHQGVGGYGDGQPLPHSSYAPAPRIPYPPGFGSDSPSLGYGEPAHQGGFPADGSLYADSAARATSKKRPAEGDASAAGDGTSGTARAPAKKPRVRRKRSEASEPALAAASMAALASTAAAAQVAPSQYPPLPGTQDEPDLEALSQRSKEVTAAARKVKEPQTRQSWLREDVNQLIKAIHTYQCKWSTIEKEIKAGTIRFQRPRDQQALRDKARLLKQDMLKADAPLPRSFDLVVLGKKEREAVEAVGKNPARKEADIDERGHPVNTELPLANAAAQAQLPAPPPPPAEPQPQPQSSVPEPAAA</sequence>
<feature type="compositionally biased region" description="Basic and acidic residues" evidence="1">
    <location>
        <begin position="748"/>
        <end position="759"/>
    </location>
</feature>
<evidence type="ECO:0000313" key="2">
    <source>
        <dbReference type="EMBL" id="KAK3900863.1"/>
    </source>
</evidence>
<keyword evidence="3" id="KW-1185">Reference proteome</keyword>
<feature type="compositionally biased region" description="Low complexity" evidence="1">
    <location>
        <begin position="10"/>
        <end position="24"/>
    </location>
</feature>
<dbReference type="EMBL" id="MU855630">
    <property type="protein sequence ID" value="KAK3900863.1"/>
    <property type="molecule type" value="Genomic_DNA"/>
</dbReference>
<evidence type="ECO:0008006" key="4">
    <source>
        <dbReference type="Google" id="ProtNLM"/>
    </source>
</evidence>
<feature type="compositionally biased region" description="Low complexity" evidence="1">
    <location>
        <begin position="790"/>
        <end position="800"/>
    </location>
</feature>
<feature type="region of interest" description="Disordered" evidence="1">
    <location>
        <begin position="1"/>
        <end position="144"/>
    </location>
</feature>
<protein>
    <recommendedName>
        <fullName evidence="4">Myb-like domain-containing protein</fullName>
    </recommendedName>
</protein>
<name>A0AAN6MJ73_9PEZI</name>